<dbReference type="GO" id="GO:0005886">
    <property type="term" value="C:plasma membrane"/>
    <property type="evidence" value="ECO:0007669"/>
    <property type="project" value="UniProtKB-SubCell"/>
</dbReference>
<keyword evidence="9" id="KW-1185">Reference proteome</keyword>
<gene>
    <name evidence="8" type="ORF">SAMN05877838_2403</name>
</gene>
<feature type="transmembrane region" description="Helical" evidence="7">
    <location>
        <begin position="28"/>
        <end position="46"/>
    </location>
</feature>
<dbReference type="NCBIfam" id="NF009301">
    <property type="entry name" value="PRK12658.1"/>
    <property type="match status" value="1"/>
</dbReference>
<dbReference type="PANTHER" id="PTHR34583:SF2">
    <property type="entry name" value="ANTIPORTER SUBUNIT MNHC2-RELATED"/>
    <property type="match status" value="1"/>
</dbReference>
<dbReference type="EMBL" id="OCPC01000003">
    <property type="protein sequence ID" value="SOE17503.1"/>
    <property type="molecule type" value="Genomic_DNA"/>
</dbReference>
<sequence>MEPIFAILVGAFFTVAIYLFLSKHIIRVLMGAAILGNAVNLLIFTAGRVTREVPPIIGGDSDALSDFAANPLPQALVLTAIVISFSFFAFLLVLGYRAFQELHTDNSDEMRVAEPMAEPSPPTGY</sequence>
<evidence type="ECO:0000256" key="4">
    <source>
        <dbReference type="ARBA" id="ARBA00022692"/>
    </source>
</evidence>
<name>A0A286IBJ1_9HYPH</name>
<organism evidence="8 9">
    <name type="scientific">Hoeflea halophila</name>
    <dbReference type="NCBI Taxonomy" id="714899"/>
    <lineage>
        <taxon>Bacteria</taxon>
        <taxon>Pseudomonadati</taxon>
        <taxon>Pseudomonadota</taxon>
        <taxon>Alphaproteobacteria</taxon>
        <taxon>Hyphomicrobiales</taxon>
        <taxon>Rhizobiaceae</taxon>
        <taxon>Hoeflea</taxon>
    </lineage>
</organism>
<evidence type="ECO:0000313" key="8">
    <source>
        <dbReference type="EMBL" id="SOE17503.1"/>
    </source>
</evidence>
<feature type="transmembrane region" description="Helical" evidence="7">
    <location>
        <begin position="75"/>
        <end position="96"/>
    </location>
</feature>
<keyword evidence="4 7" id="KW-0812">Transmembrane</keyword>
<dbReference type="Gene3D" id="1.10.287.3510">
    <property type="match status" value="1"/>
</dbReference>
<accession>A0A286IBJ1</accession>
<dbReference type="RefSeq" id="WP_097107993.1">
    <property type="nucleotide sequence ID" value="NZ_OCPC01000003.1"/>
</dbReference>
<keyword evidence="3" id="KW-1003">Cell membrane</keyword>
<evidence type="ECO:0000256" key="5">
    <source>
        <dbReference type="ARBA" id="ARBA00022989"/>
    </source>
</evidence>
<evidence type="ECO:0000256" key="2">
    <source>
        <dbReference type="ARBA" id="ARBA00010388"/>
    </source>
</evidence>
<reference evidence="9" key="1">
    <citation type="submission" date="2017-08" db="EMBL/GenBank/DDBJ databases">
        <authorList>
            <person name="Varghese N."/>
            <person name="Submissions S."/>
        </authorList>
    </citation>
    <scope>NUCLEOTIDE SEQUENCE [LARGE SCALE GENOMIC DNA]</scope>
    <source>
        <strain evidence="9">KCTC 23107</strain>
    </source>
</reference>
<comment type="similarity">
    <text evidence="2">Belongs to the CPA3 antiporters (TC 2.A.63) subunit C family.</text>
</comment>
<dbReference type="Pfam" id="PF00420">
    <property type="entry name" value="Oxidored_q2"/>
    <property type="match status" value="1"/>
</dbReference>
<keyword evidence="6 7" id="KW-0472">Membrane</keyword>
<proteinExistence type="inferred from homology"/>
<dbReference type="InterPro" id="IPR050601">
    <property type="entry name" value="CPA3_antiporter_subunitC"/>
</dbReference>
<evidence type="ECO:0000256" key="7">
    <source>
        <dbReference type="SAM" id="Phobius"/>
    </source>
</evidence>
<evidence type="ECO:0000256" key="1">
    <source>
        <dbReference type="ARBA" id="ARBA00004651"/>
    </source>
</evidence>
<protein>
    <submittedName>
        <fullName evidence="8">Multisubunit sodium/proton antiporter MrpC subunit</fullName>
    </submittedName>
</protein>
<dbReference type="OrthoDB" id="9799219at2"/>
<dbReference type="Proteomes" id="UP000219465">
    <property type="component" value="Unassembled WGS sequence"/>
</dbReference>
<evidence type="ECO:0000313" key="9">
    <source>
        <dbReference type="Proteomes" id="UP000219465"/>
    </source>
</evidence>
<feature type="transmembrane region" description="Helical" evidence="7">
    <location>
        <begin position="6"/>
        <end position="21"/>
    </location>
</feature>
<evidence type="ECO:0000256" key="6">
    <source>
        <dbReference type="ARBA" id="ARBA00023136"/>
    </source>
</evidence>
<keyword evidence="5 7" id="KW-1133">Transmembrane helix</keyword>
<evidence type="ECO:0000256" key="3">
    <source>
        <dbReference type="ARBA" id="ARBA00022475"/>
    </source>
</evidence>
<dbReference type="InterPro" id="IPR039428">
    <property type="entry name" value="NUOK/Mnh_C1-like"/>
</dbReference>
<dbReference type="AlphaFoldDB" id="A0A286IBJ1"/>
<comment type="subcellular location">
    <subcellularLocation>
        <location evidence="1">Cell membrane</location>
        <topology evidence="1">Multi-pass membrane protein</topology>
    </subcellularLocation>
</comment>
<dbReference type="PANTHER" id="PTHR34583">
    <property type="entry name" value="ANTIPORTER SUBUNIT MNHC2-RELATED"/>
    <property type="match status" value="1"/>
</dbReference>